<dbReference type="Proteomes" id="UP000245207">
    <property type="component" value="Unassembled WGS sequence"/>
</dbReference>
<gene>
    <name evidence="3" type="ORF">CTI12_AA344540</name>
    <name evidence="2" type="ORF">CTI12_AA346540</name>
</gene>
<dbReference type="Pfam" id="PF00407">
    <property type="entry name" value="Bet_v_1"/>
    <property type="match status" value="1"/>
</dbReference>
<evidence type="ECO:0000313" key="4">
    <source>
        <dbReference type="Proteomes" id="UP000245207"/>
    </source>
</evidence>
<reference evidence="3 4" key="1">
    <citation type="journal article" date="2018" name="Mol. Plant">
        <title>The genome of Artemisia annua provides insight into the evolution of Asteraceae family and artemisinin biosynthesis.</title>
        <authorList>
            <person name="Shen Q."/>
            <person name="Zhang L."/>
            <person name="Liao Z."/>
            <person name="Wang S."/>
            <person name="Yan T."/>
            <person name="Shi P."/>
            <person name="Liu M."/>
            <person name="Fu X."/>
            <person name="Pan Q."/>
            <person name="Wang Y."/>
            <person name="Lv Z."/>
            <person name="Lu X."/>
            <person name="Zhang F."/>
            <person name="Jiang W."/>
            <person name="Ma Y."/>
            <person name="Chen M."/>
            <person name="Hao X."/>
            <person name="Li L."/>
            <person name="Tang Y."/>
            <person name="Lv G."/>
            <person name="Zhou Y."/>
            <person name="Sun X."/>
            <person name="Brodelius P.E."/>
            <person name="Rose J.K.C."/>
            <person name="Tang K."/>
        </authorList>
    </citation>
    <scope>NUCLEOTIDE SEQUENCE [LARGE SCALE GENOMIC DNA]</scope>
    <source>
        <strain evidence="4">cv. Huhao1</strain>
        <tissue evidence="3">Leaf</tissue>
    </source>
</reference>
<feature type="domain" description="Bet v I/Major latex protein" evidence="1">
    <location>
        <begin position="2"/>
        <end position="152"/>
    </location>
</feature>
<dbReference type="AlphaFoldDB" id="A0A2U1MSR1"/>
<dbReference type="InterPro" id="IPR023393">
    <property type="entry name" value="START-like_dom_sf"/>
</dbReference>
<dbReference type="EMBL" id="PKPP01004518">
    <property type="protein sequence ID" value="PWA63983.1"/>
    <property type="molecule type" value="Genomic_DNA"/>
</dbReference>
<protein>
    <submittedName>
        <fullName evidence="3">START-like domain, Major latex protein domain protein</fullName>
    </submittedName>
</protein>
<evidence type="ECO:0000313" key="3">
    <source>
        <dbReference type="EMBL" id="PWA64308.1"/>
    </source>
</evidence>
<keyword evidence="4" id="KW-1185">Reference proteome</keyword>
<name>A0A2U1MSR1_ARTAN</name>
<dbReference type="OrthoDB" id="1072116at2759"/>
<evidence type="ECO:0000313" key="2">
    <source>
        <dbReference type="EMBL" id="PWA63983.1"/>
    </source>
</evidence>
<dbReference type="SUPFAM" id="SSF55961">
    <property type="entry name" value="Bet v1-like"/>
    <property type="match status" value="1"/>
</dbReference>
<proteinExistence type="predicted"/>
<dbReference type="EMBL" id="PKPP01004449">
    <property type="protein sequence ID" value="PWA64308.1"/>
    <property type="molecule type" value="Genomic_DNA"/>
</dbReference>
<accession>A0A2U1MSR1</accession>
<dbReference type="GO" id="GO:0006952">
    <property type="term" value="P:defense response"/>
    <property type="evidence" value="ECO:0007669"/>
    <property type="project" value="InterPro"/>
</dbReference>
<dbReference type="InterPro" id="IPR000916">
    <property type="entry name" value="Bet_v_I/MLP"/>
</dbReference>
<organism evidence="3 4">
    <name type="scientific">Artemisia annua</name>
    <name type="common">Sweet wormwood</name>
    <dbReference type="NCBI Taxonomy" id="35608"/>
    <lineage>
        <taxon>Eukaryota</taxon>
        <taxon>Viridiplantae</taxon>
        <taxon>Streptophyta</taxon>
        <taxon>Embryophyta</taxon>
        <taxon>Tracheophyta</taxon>
        <taxon>Spermatophyta</taxon>
        <taxon>Magnoliopsida</taxon>
        <taxon>eudicotyledons</taxon>
        <taxon>Gunneridae</taxon>
        <taxon>Pentapetalae</taxon>
        <taxon>asterids</taxon>
        <taxon>campanulids</taxon>
        <taxon>Asterales</taxon>
        <taxon>Asteraceae</taxon>
        <taxon>Asteroideae</taxon>
        <taxon>Anthemideae</taxon>
        <taxon>Artemisiinae</taxon>
        <taxon>Artemisia</taxon>
    </lineage>
</organism>
<evidence type="ECO:0000259" key="1">
    <source>
        <dbReference type="SMART" id="SM01037"/>
    </source>
</evidence>
<comment type="caution">
    <text evidence="3">The sequence shown here is derived from an EMBL/GenBank/DDBJ whole genome shotgun (WGS) entry which is preliminary data.</text>
</comment>
<sequence length="152" mass="16776">MALIGKVIGCVEISSGGKVLHDLLRHKPNDISTISPGKVHACDLLSGRRGAVGSTIVWHFTHDGKKQTAKEIIQEIDETNHKIVLKVIGGEFVEEIYKALTVTFHCETKDGKQMGIWTMEFERPNLSVPYPTSLMDYLCGLLVDMDCHASGK</sequence>
<dbReference type="InterPro" id="IPR051761">
    <property type="entry name" value="MLP-like_ligand-binding"/>
</dbReference>
<dbReference type="PANTHER" id="PTHR31907">
    <property type="entry name" value="MLP-LIKE PROTEIN 423"/>
    <property type="match status" value="1"/>
</dbReference>
<dbReference type="Gene3D" id="3.30.530.20">
    <property type="match status" value="1"/>
</dbReference>
<dbReference type="SMART" id="SM01037">
    <property type="entry name" value="Bet_v_1"/>
    <property type="match status" value="1"/>
</dbReference>